<evidence type="ECO:0000313" key="3">
    <source>
        <dbReference type="EMBL" id="KAF2607925.1"/>
    </source>
</evidence>
<dbReference type="PANTHER" id="PTHR11777">
    <property type="entry name" value="ALANYL-TRNA SYNTHETASE"/>
    <property type="match status" value="1"/>
</dbReference>
<feature type="chain" id="PRO_5035760150" description="Alanyl-tRNA synthetase class IIc N-terminal domain-containing protein" evidence="1">
    <location>
        <begin position="23"/>
        <end position="96"/>
    </location>
</feature>
<dbReference type="InterPro" id="IPR045864">
    <property type="entry name" value="aa-tRNA-synth_II/BPL/LPL"/>
</dbReference>
<dbReference type="InterPro" id="IPR050058">
    <property type="entry name" value="Ala-tRNA_ligase"/>
</dbReference>
<accession>A0A8S9LLF5</accession>
<dbReference type="Pfam" id="PF01411">
    <property type="entry name" value="tRNA-synt_2c"/>
    <property type="match status" value="1"/>
</dbReference>
<dbReference type="GO" id="GO:0005739">
    <property type="term" value="C:mitochondrion"/>
    <property type="evidence" value="ECO:0007669"/>
    <property type="project" value="TreeGrafter"/>
</dbReference>
<dbReference type="SUPFAM" id="SSF55681">
    <property type="entry name" value="Class II aaRS and biotin synthetases"/>
    <property type="match status" value="1"/>
</dbReference>
<dbReference type="PANTHER" id="PTHR11777:SF35">
    <property type="entry name" value="ALANINE--TRNA LIGASE"/>
    <property type="match status" value="1"/>
</dbReference>
<keyword evidence="1" id="KW-0732">Signal</keyword>
<sequence>MRLNNAALLLLLQSSSPPRVFSSTLRRPFLSHFRFSFSSSAAVMPGSEPSSEIQWPAKTVRDTYFDFFKGKGHKFWPSSPVVPHNDPTLLFANAGT</sequence>
<gene>
    <name evidence="3" type="ORF">F2Q68_00043468</name>
</gene>
<dbReference type="InterPro" id="IPR018164">
    <property type="entry name" value="Ala-tRNA-synth_IIc_N"/>
</dbReference>
<reference evidence="3" key="1">
    <citation type="submission" date="2019-12" db="EMBL/GenBank/DDBJ databases">
        <title>Genome sequencing and annotation of Brassica cretica.</title>
        <authorList>
            <person name="Studholme D.J."/>
            <person name="Sarris P.F."/>
        </authorList>
    </citation>
    <scope>NUCLEOTIDE SEQUENCE</scope>
    <source>
        <strain evidence="3">PFS-001/15</strain>
        <tissue evidence="3">Leaf</tissue>
    </source>
</reference>
<evidence type="ECO:0000256" key="1">
    <source>
        <dbReference type="SAM" id="SignalP"/>
    </source>
</evidence>
<name>A0A8S9LLF5_BRACR</name>
<dbReference type="GO" id="GO:0004813">
    <property type="term" value="F:alanine-tRNA ligase activity"/>
    <property type="evidence" value="ECO:0007669"/>
    <property type="project" value="InterPro"/>
</dbReference>
<organism evidence="3 4">
    <name type="scientific">Brassica cretica</name>
    <name type="common">Mustard</name>
    <dbReference type="NCBI Taxonomy" id="69181"/>
    <lineage>
        <taxon>Eukaryota</taxon>
        <taxon>Viridiplantae</taxon>
        <taxon>Streptophyta</taxon>
        <taxon>Embryophyta</taxon>
        <taxon>Tracheophyta</taxon>
        <taxon>Spermatophyta</taxon>
        <taxon>Magnoliopsida</taxon>
        <taxon>eudicotyledons</taxon>
        <taxon>Gunneridae</taxon>
        <taxon>Pentapetalae</taxon>
        <taxon>rosids</taxon>
        <taxon>malvids</taxon>
        <taxon>Brassicales</taxon>
        <taxon>Brassicaceae</taxon>
        <taxon>Brassiceae</taxon>
        <taxon>Brassica</taxon>
    </lineage>
</organism>
<dbReference type="GO" id="GO:0002161">
    <property type="term" value="F:aminoacyl-tRNA deacylase activity"/>
    <property type="evidence" value="ECO:0007669"/>
    <property type="project" value="TreeGrafter"/>
</dbReference>
<protein>
    <recommendedName>
        <fullName evidence="2">Alanyl-tRNA synthetase class IIc N-terminal domain-containing protein</fullName>
    </recommendedName>
</protein>
<feature type="signal peptide" evidence="1">
    <location>
        <begin position="1"/>
        <end position="22"/>
    </location>
</feature>
<dbReference type="Proteomes" id="UP000712281">
    <property type="component" value="Unassembled WGS sequence"/>
</dbReference>
<dbReference type="GO" id="GO:0009507">
    <property type="term" value="C:chloroplast"/>
    <property type="evidence" value="ECO:0007669"/>
    <property type="project" value="TreeGrafter"/>
</dbReference>
<dbReference type="AlphaFoldDB" id="A0A8S9LLF5"/>
<dbReference type="GO" id="GO:0005524">
    <property type="term" value="F:ATP binding"/>
    <property type="evidence" value="ECO:0007669"/>
    <property type="project" value="InterPro"/>
</dbReference>
<feature type="domain" description="Alanyl-tRNA synthetase class IIc N-terminal" evidence="2">
    <location>
        <begin position="60"/>
        <end position="95"/>
    </location>
</feature>
<comment type="caution">
    <text evidence="3">The sequence shown here is derived from an EMBL/GenBank/DDBJ whole genome shotgun (WGS) entry which is preliminary data.</text>
</comment>
<dbReference type="EMBL" id="QGKW02000276">
    <property type="protein sequence ID" value="KAF2607925.1"/>
    <property type="molecule type" value="Genomic_DNA"/>
</dbReference>
<evidence type="ECO:0000259" key="2">
    <source>
        <dbReference type="Pfam" id="PF01411"/>
    </source>
</evidence>
<dbReference type="GO" id="GO:0006419">
    <property type="term" value="P:alanyl-tRNA aminoacylation"/>
    <property type="evidence" value="ECO:0007669"/>
    <property type="project" value="InterPro"/>
</dbReference>
<dbReference type="Gene3D" id="3.30.930.10">
    <property type="entry name" value="Bira Bifunctional Protein, Domain 2"/>
    <property type="match status" value="1"/>
</dbReference>
<evidence type="ECO:0000313" key="4">
    <source>
        <dbReference type="Proteomes" id="UP000712281"/>
    </source>
</evidence>
<proteinExistence type="predicted"/>